<accession>A0A0V0H657</accession>
<dbReference type="AlphaFoldDB" id="A0A0V0H657"/>
<protein>
    <submittedName>
        <fullName evidence="1">Putative ovule protein</fullName>
    </submittedName>
</protein>
<name>A0A0V0H657_SOLCH</name>
<evidence type="ECO:0000313" key="1">
    <source>
        <dbReference type="EMBL" id="JAP15889.1"/>
    </source>
</evidence>
<dbReference type="EMBL" id="GEDG01024544">
    <property type="protein sequence ID" value="JAP15889.1"/>
    <property type="molecule type" value="Transcribed_RNA"/>
</dbReference>
<reference evidence="1" key="1">
    <citation type="submission" date="2015-12" db="EMBL/GenBank/DDBJ databases">
        <title>Gene expression during late stages of embryo sac development: a critical building block for successful pollen-pistil interactions.</title>
        <authorList>
            <person name="Liu Y."/>
            <person name="Joly V."/>
            <person name="Sabar M."/>
            <person name="Matton D.P."/>
        </authorList>
    </citation>
    <scope>NUCLEOTIDE SEQUENCE</scope>
</reference>
<organism evidence="1">
    <name type="scientific">Solanum chacoense</name>
    <name type="common">Chaco potato</name>
    <dbReference type="NCBI Taxonomy" id="4108"/>
    <lineage>
        <taxon>Eukaryota</taxon>
        <taxon>Viridiplantae</taxon>
        <taxon>Streptophyta</taxon>
        <taxon>Embryophyta</taxon>
        <taxon>Tracheophyta</taxon>
        <taxon>Spermatophyta</taxon>
        <taxon>Magnoliopsida</taxon>
        <taxon>eudicotyledons</taxon>
        <taxon>Gunneridae</taxon>
        <taxon>Pentapetalae</taxon>
        <taxon>asterids</taxon>
        <taxon>lamiids</taxon>
        <taxon>Solanales</taxon>
        <taxon>Solanaceae</taxon>
        <taxon>Solanoideae</taxon>
        <taxon>Solaneae</taxon>
        <taxon>Solanum</taxon>
    </lineage>
</organism>
<sequence>MALDHLFLISNKPFPLDFDRELICIANTLFIPYSHQKCLLCYPNIMRKDIEMIRLQNTPVWKWMVLTVRQYISFWPISI</sequence>
<proteinExistence type="predicted"/>